<dbReference type="GO" id="GO:0006508">
    <property type="term" value="P:proteolysis"/>
    <property type="evidence" value="ECO:0007669"/>
    <property type="project" value="UniProtKB-KW"/>
</dbReference>
<dbReference type="Proteomes" id="UP000515908">
    <property type="component" value="Chromosome 05"/>
</dbReference>
<evidence type="ECO:0000259" key="8">
    <source>
        <dbReference type="PROSITE" id="PS50203"/>
    </source>
</evidence>
<dbReference type="InterPro" id="IPR036213">
    <property type="entry name" value="Calpain_III_sf"/>
</dbReference>
<evidence type="ECO:0000313" key="10">
    <source>
        <dbReference type="Proteomes" id="UP000515908"/>
    </source>
</evidence>
<organism evidence="9 10">
    <name type="scientific">Angomonas deanei</name>
    <dbReference type="NCBI Taxonomy" id="59799"/>
    <lineage>
        <taxon>Eukaryota</taxon>
        <taxon>Discoba</taxon>
        <taxon>Euglenozoa</taxon>
        <taxon>Kinetoplastea</taxon>
        <taxon>Metakinetoplastina</taxon>
        <taxon>Trypanosomatida</taxon>
        <taxon>Trypanosomatidae</taxon>
        <taxon>Strigomonadinae</taxon>
        <taxon>Angomonas</taxon>
    </lineage>
</organism>
<dbReference type="Pfam" id="PF00648">
    <property type="entry name" value="Peptidase_C2"/>
    <property type="match status" value="2"/>
</dbReference>
<evidence type="ECO:0000256" key="4">
    <source>
        <dbReference type="ARBA" id="ARBA00022807"/>
    </source>
</evidence>
<dbReference type="InterPro" id="IPR038765">
    <property type="entry name" value="Papain-like_cys_pep_sf"/>
</dbReference>
<evidence type="ECO:0000256" key="7">
    <source>
        <dbReference type="SAM" id="MobiDB-lite"/>
    </source>
</evidence>
<dbReference type="InterPro" id="IPR001300">
    <property type="entry name" value="Peptidase_C2_calpain_cat"/>
</dbReference>
<comment type="similarity">
    <text evidence="1">Belongs to the peptidase C2 family.</text>
</comment>
<dbReference type="Pfam" id="PF23398">
    <property type="entry name" value="FAZ1_cons"/>
    <property type="match status" value="2"/>
</dbReference>
<evidence type="ECO:0000256" key="1">
    <source>
        <dbReference type="ARBA" id="ARBA00007623"/>
    </source>
</evidence>
<dbReference type="InterPro" id="IPR056614">
    <property type="entry name" value="FAZ1_cons"/>
</dbReference>
<dbReference type="InterPro" id="IPR022684">
    <property type="entry name" value="Calpain_cysteine_protease"/>
</dbReference>
<name>A0A7G2C9F2_9TRYP</name>
<sequence>MSTFKEPEDSKQVFLDAEFHKKNEELADEWISIAQLYPKGKSQPLLPDTFSREQFSQGYHYECFMLSALSTLVRFPDVIRHCFVTKKVRQDGRYTFQFFRGKQWVKVEIDDRIAQVGGDTLYCQSPTEHWWPLLLEKAYAKFYTGYDHLEGCTLQETFHDLTGLPVLNIPMDVKLAKAANCMVSEGAFWLEVSRKITAGECVASALTKGSGFDEMGIQTEQQYGILEIFSLTGSSQIDDIVIHLFNPFEDEVYTGPLNPNDSIWTPKLKAKYDVTDSRSIFLPLVTFLKIINSMQVAFLPPIILNEATYFDDAWKGETAGGNPTSSLWRKNPLYYVSNLGHEAVTFSFVIKQDDQRHLFGPEVDPTYKQCGMVLTQYTYPRPIPTKWVTGNNHKAIHKSLFLNSREVSNSVSIPPNSLCYLVPSCMDRGVEAQFTLAVYRMSNEDYSSITLRKLDLPEMNWEAPITVSVELQMRTKDRIDFYVDSETDVHILLHQKKPYKSPKTGGDAMAQDFMGMYLYNDMDRKISGVHAATNYRETSIIHHLPNSGRYAISVTCPRGSGDVPAEVTIVTSKKCKARQVDTPADAAALPDEDEDVEEGEGHQKKAARIDYDPINLPASKVTEVPDSNVPFEDKKFLLDNKDITSDPWVHISDLYPEGKDKPLLPPQLSCEQFSQGEHYECCCLSAFATLVQHHPDVIQNVFVSKKPRRDGRYTFQFNRYGQWVKVEIDDRIPMLGDKTYFCRSPTHHWWPLLLEKAYAKFYTLYQNLEGCTLQEIYHDFTGCAVVSIPLNRDLAKSAGHAIDNPQYWIALNEALKTTAIAGLSLTGRSEQLGLNEDQGYGVLEFISESKNPSSLSDIIVKLHNPFVDSVYTGPMSKSDRRWTQGLLKLCTPERQNEIYMPVDLFCQTFLNMHQAHLKDVVEPSWHFNSEWGEDTNGGNPTMVSWRENPLYVVKNTSKEPTEIIAMIRQPDQRHILHTLPDHEPNYIQCGLVLSQSIENNSIPTYLVTGNSHQMVHKGLFVNAREVANTVLIPPSSLCYLVPSAMHHEMGIFLLSYWYKKKQDQSAVSIRRLTVQVARKLPAVAHVTLEPKGKDRVDFIIDQPSEAHILLSQLKPSKVPGVSDAMTEDFLGMYIYDEKDDRIAGVVAATNFRETGLVAALPKAGRYALSITCPRAEGSVPCRVEIVCSESAHVRITDTPEDAPEFFESSEVRDAEVKFDNDRYVTLPEATNLEAVHERASEAAHYTPAGQTPATEAEPTLTHEDLVAQSFLKEEYLGIPVKDIPVENNDEFVQKAAERAQLLKDPVKNASKIQSLETGMHRIAEEMAKQMHDDERRFLDSEPEGVPIELLPLNEDVQFSELEDKLRKAIKDSAKAQVIKDLQEKLNARAHELASDLKNEERLLFLNPMPLGVPYQELNLDNDPEFHEKEIERLKLRQQDPEDTRAISKLNAALNKRAEELARKKLSDGREAYLDPEHLHVANRELPLDDNESFVRLEAHRQDLVKDPSKNRAAIAKTEQDLNDMAKEMAKEFLAEQRPGYLGGEFHGNAFSALPLNDDDDFLAKERERRDLLSDPTPANKERAKEIEEDLNEAAQQKGKQVNADDRSSYMKPTYYGIRREDLPLDTDERFDELESKRAHLKQDPSRNKNAIQSVEKSLNDRAAELAKKSAMNRDYLDPFPEGVPVELLPLDTDPVFQNLESQRADILGMSNPDIRALAAVEDKLNERAHELAKQYKDNLRPKYTKNLPISPGELSLDSDAPFVEMERKMMALIQEDPVKHREQIRDLQEALMKRATELAKQRESDTRAIIPSEILGIPRDELGLDNDAEFKELEQELRDAKKNNADEAAIAAIEGKLQARAEQLAEEELVRRIPQLEKAPCGIPLSSIKGLQNNQEINAMMEELGNERKSPKVQTAKAKDLQQKLNDRITALASEQLEEERNEILGEDIVEEVGSEALNNDPEFAALEAKWHELMKDPVKNADAIAAIEEQMRERARELAEEQKWKDREEYLNANPEGIPLRELGLDEDPKFLAMEEERRELLKDPVRNAGKIAALEKDMNDYVEELAKQKKADALDGILGKDRDLASAGVDPEVLMNDPEFAALEAEWRELMKDPKKNADAIAAIEEQMRERARELAEEQKWKDRADLLGENPEGVPLSALGLDEDPKFLAMEEERRELLKDPVRNAGKIAALEKDMNDYVHELAKEKLKKDREMFLDDKYGGIDRDDIKLDEDEEFKRMETERARLKNLAAKQLAVKEEHLRNAERVSENETGELVRDFPGQDWDLVLDNYPREVDECFKKGVADALNIPQSSVVVVKTSIASLHVVYKIRNPDEDEREINRKVGKHGFPELMALYKARLQSGQQQAPTVQEQIDTLEAQMRERARELAEAQKWKDREEYLDTNPEGIPLRELGLDEDPKFLAMEEERRELLKDPVRNAGKIAALEKDMNDYVHELAKEKKADELNAIINRDRGLTSPLVDADVLNNDPEFISLEAQRRELMKDPVKNARAIAAIEEKMRERARELAEEQKWKDREEYLDANPEGIPLRELGLDEDPKFLAMEEERRELLKDPVRNAGKIAALEKDMNDYVHELAKQKLADDRKDFLPSVISGIAREDVNLNDDSEFRAMENERARLIAEDPVRNARKIKDLESKLRDRAQELAEAQKWKDREEYLDANPEGIPLRELGLDEDPKFLAMEEERRELLKDPVRNAGKIAALEKDMNDYVHELAKQKKADELGGIMSKDRGLASAPVDAEVLMNDPEFAALEAEWRELMKDPKKNARAIAAIEEKMRERARELAEEEKWKDREEYLDANPEGVPLRELGLDEDPKFLAMEEERRELLKDPVRNAGKIAALEKDMNDYVHELAKQKLADDRKDFLPSVISGIAREDVNLNDDSEFRAMENERARLIAEDPVRNARKIKDLESKLRDRAQELAEAQKWKDREEYLDANPEGIPLRELGLDEDPKFLEMEEERRELLKDPVRNAGKIAALEKDMNDYVHELAKQKKADELGGIMSKDRGLASAPVDAEVLMNDPEFAALEAEWRELMKDPKKNARAIAAIEEKMRERARELAEEEKWKDREEYLDANPEGVPLRELGLDEDPKFLAMEEERRELLKDPVRNAGKIAALEKDMNDYVHELAKQKLADDRKDFLPSVISGIAREDVNLNDDSEFRAMENERARLIAEDPVRNARKIKDLESKLRDRAQELAEAQKWKDREEYLDANPEGIPLRELGLDEDPKFLDMEEERRELLKDPVRNAGKIAALEKDMNDYVHELAKQKKADELGGIMSKDRGLASAPVDAEVLMNDPEFAALEAEWRELMKDPKKNARAIAAIEEKMRERARELAEEQKWKDREEYLDANPEGVPLRELGLDEDPKFLEMEERRRELLKDPVRNADKIAALEKDMNDYVTQKAKKFNEEEREELLGLSDGIDVGLLNLSGDPEFVAYEQERHALVKADAVANRRRISNLEQKMRDRARELAEEQKWKDREEYLDANPEGVPLRELGLDEDPKFLEMEERRRELLKDPVRNAGKIAALEKDMNDYVHELAKQKLADDRKDFLPSVISGIAREDVNLNDDSEFRAMENERARLIAEDPVRNARKIKDLESKLRDRAQELAEAQKWKDREEYLDANPEGVPLRELGLDEDPKFLAMEEERRELLKDPVRNAGKIAALEKDMNDYVHELAKQKKADELGGIMSKDRGLASAPVDPEVLLNDPEFASLEAKWRELMKDPKKNAREIAAIEEKMRERARELAEEEKWKDREEYLDANPEGVPLRELGLDEDPKFLEMEERRRELLKDPVRNAGKIAALEKDMNDYVHELAKEKLKKDREMFLDDKYGGIDRDDIKLDEDEEFKRMETERARLKDLAAKQLAVKEEHLRNAERVSENETGELVRDFPGQDWDLVLDNYPREVDECFKKGVADALNIPQSSVVVVKTSIASLHVVYKIRNPKDSEGEINRKVGKHGFPELMALYKARHKSGLQQAPTVQEQIDTLEAQMRERARELAEEQKWKDREEYLDANPEGVPLRELGLDEDPKFLEMEERRRELLKDPVRNAGKIAALEKDMNDYVHELAKQKLADDRKNFLPSHISGVPLEDIPLDDDSLFRDMERERARLIAEDPVRNARKIQDLEKKMNARAQELAEAQKWKDREEYLDANPEGVPLRELGLDEDPKFLEMEERRRELLKDPVRNAGKIAALEKDMNDYVHELAKQKKADELGGIMSKDRGLASAPVDPEVLLNDPEFASLEAKWRELMKDPKKNAREIAAIEEKMRERARELAEEEKWKDREEYLDANPEGVPLRELGLDEDPKFLEMEERRRELLKDPVRNAGKIAALEKDMNDYVHELAKQKLADDRKNFLPSHISGVPLEDIPLDDDSLFRDMERERARLIAEDPVRNARKIQDLEKKMNARAQELAEAQKWKDREEYLDANPEGVPLRELGLDEDPKFLEMEERRRELLKDPVRNAGKIAALEKDMNDYVHELAKQKLADDRKNFLPSHISGVPLEDIPLDDDSLFRDMERERARLIAEDPVRNARKIQ</sequence>
<dbReference type="SMART" id="SM00230">
    <property type="entry name" value="CysPc"/>
    <property type="match status" value="1"/>
</dbReference>
<dbReference type="Gene3D" id="3.90.70.10">
    <property type="entry name" value="Cysteine proteinases"/>
    <property type="match status" value="1"/>
</dbReference>
<keyword evidence="10" id="KW-1185">Reference proteome</keyword>
<dbReference type="PRINTS" id="PR00704">
    <property type="entry name" value="CALPAIN"/>
</dbReference>
<dbReference type="Gene3D" id="2.60.120.380">
    <property type="match status" value="2"/>
</dbReference>
<dbReference type="Pfam" id="PF24610">
    <property type="entry name" value="DUF7623"/>
    <property type="match status" value="43"/>
</dbReference>
<dbReference type="PROSITE" id="PS50203">
    <property type="entry name" value="CALPAIN_CAT"/>
    <property type="match status" value="2"/>
</dbReference>
<dbReference type="SUPFAM" id="SSF54001">
    <property type="entry name" value="Cysteine proteinases"/>
    <property type="match status" value="2"/>
</dbReference>
<evidence type="ECO:0000256" key="2">
    <source>
        <dbReference type="ARBA" id="ARBA00022670"/>
    </source>
</evidence>
<dbReference type="InterPro" id="IPR056040">
    <property type="entry name" value="DUF7623"/>
</dbReference>
<keyword evidence="3" id="KW-0378">Hydrolase</keyword>
<protein>
    <submittedName>
        <fullName evidence="9">Calpain family cysteine protease/Calpain large subunit, domain III, putative</fullName>
    </submittedName>
</protein>
<dbReference type="SUPFAM" id="SSF49758">
    <property type="entry name" value="Calpain large subunit, middle domain (domain III)"/>
    <property type="match status" value="2"/>
</dbReference>
<dbReference type="VEuPathDB" id="TriTrypDB:ADEAN_000284800"/>
<evidence type="ECO:0000256" key="5">
    <source>
        <dbReference type="PROSITE-ProRule" id="PRU00239"/>
    </source>
</evidence>
<dbReference type="FunFam" id="2.60.120.380:FF:000014">
    <property type="entry name" value="Putative calpain-like cysteine peptidase"/>
    <property type="match status" value="2"/>
</dbReference>
<proteinExistence type="inferred from homology"/>
<dbReference type="PANTHER" id="PTHR10183:SF379">
    <property type="entry name" value="CALPAIN-5"/>
    <property type="match status" value="1"/>
</dbReference>
<evidence type="ECO:0000256" key="6">
    <source>
        <dbReference type="SAM" id="Coils"/>
    </source>
</evidence>
<feature type="coiled-coil region" evidence="6">
    <location>
        <begin position="2362"/>
        <end position="2399"/>
    </location>
</feature>
<dbReference type="EMBL" id="LR877149">
    <property type="protein sequence ID" value="CAD2215393.1"/>
    <property type="molecule type" value="Genomic_DNA"/>
</dbReference>
<keyword evidence="4" id="KW-0788">Thiol protease</keyword>
<keyword evidence="6" id="KW-0175">Coiled coil</keyword>
<reference evidence="9 10" key="1">
    <citation type="submission" date="2020-08" db="EMBL/GenBank/DDBJ databases">
        <authorList>
            <person name="Newling K."/>
            <person name="Davey J."/>
            <person name="Forrester S."/>
        </authorList>
    </citation>
    <scope>NUCLEOTIDE SEQUENCE [LARGE SCALE GENOMIC DNA]</scope>
    <source>
        <strain evidence="10">Crithidia deanei Carvalho (ATCC PRA-265)</strain>
    </source>
</reference>
<evidence type="ECO:0000256" key="3">
    <source>
        <dbReference type="ARBA" id="ARBA00022801"/>
    </source>
</evidence>
<dbReference type="PANTHER" id="PTHR10183">
    <property type="entry name" value="CALPAIN"/>
    <property type="match status" value="1"/>
</dbReference>
<keyword evidence="2 9" id="KW-0645">Protease</keyword>
<feature type="region of interest" description="Disordered" evidence="7">
    <location>
        <begin position="581"/>
        <end position="607"/>
    </location>
</feature>
<dbReference type="GO" id="GO:0004198">
    <property type="term" value="F:calcium-dependent cysteine-type endopeptidase activity"/>
    <property type="evidence" value="ECO:0007669"/>
    <property type="project" value="InterPro"/>
</dbReference>
<evidence type="ECO:0000313" key="9">
    <source>
        <dbReference type="EMBL" id="CAD2215393.1"/>
    </source>
</evidence>
<feature type="domain" description="Calpain catalytic" evidence="8">
    <location>
        <begin position="7"/>
        <end position="300"/>
    </location>
</feature>
<gene>
    <name evidence="9" type="ORF">ADEAN_000284800</name>
</gene>
<accession>A0A7G2C9F2</accession>
<feature type="domain" description="Calpain catalytic" evidence="8">
    <location>
        <begin position="623"/>
        <end position="918"/>
    </location>
</feature>
<comment type="caution">
    <text evidence="5">Lacks conserved residue(s) required for the propagation of feature annotation.</text>
</comment>